<feature type="domain" description="5'-Nucleotidase C-terminal" evidence="2">
    <location>
        <begin position="72"/>
        <end position="214"/>
    </location>
</feature>
<dbReference type="Gene3D" id="3.90.780.10">
    <property type="entry name" value="5'-Nucleotidase, C-terminal domain"/>
    <property type="match status" value="1"/>
</dbReference>
<dbReference type="eggNOG" id="COG0737">
    <property type="taxonomic scope" value="Bacteria"/>
</dbReference>
<dbReference type="InterPro" id="IPR006179">
    <property type="entry name" value="5_nucleotidase/apyrase"/>
</dbReference>
<dbReference type="HOGENOM" id="CLU_094493_0_0_10"/>
<dbReference type="InterPro" id="IPR036907">
    <property type="entry name" value="5'-Nucleotdase_C_sf"/>
</dbReference>
<dbReference type="PROSITE" id="PS51257">
    <property type="entry name" value="PROKAR_LIPOPROTEIN"/>
    <property type="match status" value="1"/>
</dbReference>
<dbReference type="Proteomes" id="UP000004713">
    <property type="component" value="Unassembled WGS sequence"/>
</dbReference>
<dbReference type="PRINTS" id="PR01607">
    <property type="entry name" value="APYRASEFAMLY"/>
</dbReference>
<protein>
    <submittedName>
        <fullName evidence="3">5'-nucleotidase, C-terminal domain protein</fullName>
    </submittedName>
</protein>
<reference evidence="3 4" key="2">
    <citation type="submission" date="2007-11" db="EMBL/GenBank/DDBJ databases">
        <authorList>
            <person name="Fulton L."/>
            <person name="Clifton S."/>
            <person name="Fulton B."/>
            <person name="Xu J."/>
            <person name="Minx P."/>
            <person name="Pepin K.H."/>
            <person name="Johnson M."/>
            <person name="Thiruvilangam P."/>
            <person name="Bhonagiri V."/>
            <person name="Nash W.E."/>
            <person name="Mardis E.R."/>
            <person name="Wilson R.K."/>
        </authorList>
    </citation>
    <scope>NUCLEOTIDE SEQUENCE [LARGE SCALE GENOMIC DNA]</scope>
    <source>
        <strain evidence="3 4">ATCC 43183</strain>
    </source>
</reference>
<keyword evidence="1" id="KW-0732">Signal</keyword>
<dbReference type="EMBL" id="ABFZ02000011">
    <property type="protein sequence ID" value="EDS16898.1"/>
    <property type="molecule type" value="Genomic_DNA"/>
</dbReference>
<evidence type="ECO:0000313" key="3">
    <source>
        <dbReference type="EMBL" id="EDS16898.1"/>
    </source>
</evidence>
<sequence length="258" mass="27565">MNMKKCYLKIVSGTALAVMFLFASCHSAYEVTKAEGRMQPIDSTYDVAPDAEAMALLAPYKAKIDSMMYRVVGTAEMSMDKGAPESLLSNLVADVLRGAAAQVLGKPADMGLVNMGGLRNVLTEGPITCGNIYEILPFENSLCVVTLKGVYLKQLFESIAARGGEGVSGVKLRITKSGKLLGATVAGKPVVDDKLYTVATIDYLADGNSDMTALIQAEKRDCPPGATLRGLFMDYVEQQTAAGKKITSRMEGRITVED</sequence>
<dbReference type="PANTHER" id="PTHR11575">
    <property type="entry name" value="5'-NUCLEOTIDASE-RELATED"/>
    <property type="match status" value="1"/>
</dbReference>
<name>B0NL34_BACSE</name>
<gene>
    <name evidence="3" type="ORF">BACSTE_00154</name>
</gene>
<evidence type="ECO:0000256" key="1">
    <source>
        <dbReference type="SAM" id="SignalP"/>
    </source>
</evidence>
<dbReference type="GO" id="GO:0016787">
    <property type="term" value="F:hydrolase activity"/>
    <property type="evidence" value="ECO:0007669"/>
    <property type="project" value="InterPro"/>
</dbReference>
<dbReference type="InterPro" id="IPR008334">
    <property type="entry name" value="5'-Nucleotdase_C"/>
</dbReference>
<accession>B0NL34</accession>
<dbReference type="Pfam" id="PF02872">
    <property type="entry name" value="5_nucleotid_C"/>
    <property type="match status" value="1"/>
</dbReference>
<feature type="signal peptide" evidence="1">
    <location>
        <begin position="1"/>
        <end position="28"/>
    </location>
</feature>
<dbReference type="PANTHER" id="PTHR11575:SF24">
    <property type="entry name" value="5'-NUCLEOTIDASE"/>
    <property type="match status" value="1"/>
</dbReference>
<evidence type="ECO:0000259" key="2">
    <source>
        <dbReference type="Pfam" id="PF02872"/>
    </source>
</evidence>
<dbReference type="GO" id="GO:0009166">
    <property type="term" value="P:nucleotide catabolic process"/>
    <property type="evidence" value="ECO:0007669"/>
    <property type="project" value="InterPro"/>
</dbReference>
<feature type="chain" id="PRO_5002753282" evidence="1">
    <location>
        <begin position="29"/>
        <end position="258"/>
    </location>
</feature>
<evidence type="ECO:0000313" key="4">
    <source>
        <dbReference type="Proteomes" id="UP000004713"/>
    </source>
</evidence>
<proteinExistence type="predicted"/>
<reference evidence="3 4" key="1">
    <citation type="submission" date="2007-11" db="EMBL/GenBank/DDBJ databases">
        <title>Draft genome sequence of Bacteroides stercoris(ATCC 43183).</title>
        <authorList>
            <person name="Sudarsanam P."/>
            <person name="Ley R."/>
            <person name="Guruge J."/>
            <person name="Turnbaugh P.J."/>
            <person name="Mahowald M."/>
            <person name="Liep D."/>
            <person name="Gordon J."/>
        </authorList>
    </citation>
    <scope>NUCLEOTIDE SEQUENCE [LARGE SCALE GENOMIC DNA]</scope>
    <source>
        <strain evidence="3 4">ATCC 43183</strain>
    </source>
</reference>
<comment type="caution">
    <text evidence="3">The sequence shown here is derived from an EMBL/GenBank/DDBJ whole genome shotgun (WGS) entry which is preliminary data.</text>
</comment>
<dbReference type="AlphaFoldDB" id="B0NL34"/>
<organism evidence="3 4">
    <name type="scientific">Bacteroides stercoris ATCC 43183</name>
    <dbReference type="NCBI Taxonomy" id="449673"/>
    <lineage>
        <taxon>Bacteria</taxon>
        <taxon>Pseudomonadati</taxon>
        <taxon>Bacteroidota</taxon>
        <taxon>Bacteroidia</taxon>
        <taxon>Bacteroidales</taxon>
        <taxon>Bacteroidaceae</taxon>
        <taxon>Bacteroides</taxon>
    </lineage>
</organism>
<dbReference type="SUPFAM" id="SSF55816">
    <property type="entry name" value="5'-nucleotidase (syn. UDP-sugar hydrolase), C-terminal domain"/>
    <property type="match status" value="1"/>
</dbReference>